<organism evidence="1 2">
    <name type="scientific">Liparis tanakae</name>
    <name type="common">Tanaka's snailfish</name>
    <dbReference type="NCBI Taxonomy" id="230148"/>
    <lineage>
        <taxon>Eukaryota</taxon>
        <taxon>Metazoa</taxon>
        <taxon>Chordata</taxon>
        <taxon>Craniata</taxon>
        <taxon>Vertebrata</taxon>
        <taxon>Euteleostomi</taxon>
        <taxon>Actinopterygii</taxon>
        <taxon>Neopterygii</taxon>
        <taxon>Teleostei</taxon>
        <taxon>Neoteleostei</taxon>
        <taxon>Acanthomorphata</taxon>
        <taxon>Eupercaria</taxon>
        <taxon>Perciformes</taxon>
        <taxon>Cottioidei</taxon>
        <taxon>Cottales</taxon>
        <taxon>Liparidae</taxon>
        <taxon>Liparis</taxon>
    </lineage>
</organism>
<keyword evidence="2" id="KW-1185">Reference proteome</keyword>
<gene>
    <name evidence="1" type="ORF">EYF80_038691</name>
</gene>
<evidence type="ECO:0000313" key="2">
    <source>
        <dbReference type="Proteomes" id="UP000314294"/>
    </source>
</evidence>
<sequence length="104" mass="11803">MALGSHCLAGLGAEPSAMSPTLQLSTFIKRLQTPPRTHWQDWGWPADGGHFGILIENGHIEHQPPQQVLKHGRTQMSERKINKDNFNYESKFDAKFQYISAARF</sequence>
<proteinExistence type="predicted"/>
<reference evidence="1 2" key="1">
    <citation type="submission" date="2019-03" db="EMBL/GenBank/DDBJ databases">
        <title>First draft genome of Liparis tanakae, snailfish: a comprehensive survey of snailfish specific genes.</title>
        <authorList>
            <person name="Kim W."/>
            <person name="Song I."/>
            <person name="Jeong J.-H."/>
            <person name="Kim D."/>
            <person name="Kim S."/>
            <person name="Ryu S."/>
            <person name="Song J.Y."/>
            <person name="Lee S.K."/>
        </authorList>
    </citation>
    <scope>NUCLEOTIDE SEQUENCE [LARGE SCALE GENOMIC DNA]</scope>
    <source>
        <tissue evidence="1">Muscle</tissue>
    </source>
</reference>
<name>A0A4Z2GEG8_9TELE</name>
<protein>
    <submittedName>
        <fullName evidence="1">Uncharacterized protein</fullName>
    </submittedName>
</protein>
<dbReference type="AlphaFoldDB" id="A0A4Z2GEG8"/>
<dbReference type="Proteomes" id="UP000314294">
    <property type="component" value="Unassembled WGS sequence"/>
</dbReference>
<comment type="caution">
    <text evidence="1">The sequence shown here is derived from an EMBL/GenBank/DDBJ whole genome shotgun (WGS) entry which is preliminary data.</text>
</comment>
<dbReference type="EMBL" id="SRLO01000594">
    <property type="protein sequence ID" value="TNN51114.1"/>
    <property type="molecule type" value="Genomic_DNA"/>
</dbReference>
<accession>A0A4Z2GEG8</accession>
<evidence type="ECO:0000313" key="1">
    <source>
        <dbReference type="EMBL" id="TNN51114.1"/>
    </source>
</evidence>